<reference evidence="3" key="1">
    <citation type="submission" date="2013-10" db="EMBL/GenBank/DDBJ databases">
        <title>Genomic analysis of the causative agents of coccidiosis in chickens.</title>
        <authorList>
            <person name="Reid A.J."/>
            <person name="Blake D."/>
            <person name="Billington K."/>
            <person name="Browne H."/>
            <person name="Dunn M."/>
            <person name="Hung S."/>
            <person name="Kawahara F."/>
            <person name="Miranda-Saavedra D."/>
            <person name="Mourier T."/>
            <person name="Nagra H."/>
            <person name="Otto T.D."/>
            <person name="Rawlings N."/>
            <person name="Sanchez A."/>
            <person name="Sanders M."/>
            <person name="Subramaniam C."/>
            <person name="Tay Y."/>
            <person name="Dear P."/>
            <person name="Doerig C."/>
            <person name="Gruber A."/>
            <person name="Parkinson J."/>
            <person name="Shirley M."/>
            <person name="Wan K.L."/>
            <person name="Berriman M."/>
            <person name="Tomley F."/>
            <person name="Pain A."/>
        </authorList>
    </citation>
    <scope>NUCLEOTIDE SEQUENCE [LARGE SCALE GENOMIC DNA]</scope>
    <source>
        <strain evidence="3">Houghton</strain>
    </source>
</reference>
<evidence type="ECO:0000313" key="4">
    <source>
        <dbReference type="Proteomes" id="UP000030744"/>
    </source>
</evidence>
<dbReference type="GeneID" id="60404216"/>
<dbReference type="VEuPathDB" id="ToxoDB:EMH_0067770"/>
<feature type="signal peptide" evidence="2">
    <location>
        <begin position="1"/>
        <end position="24"/>
    </location>
</feature>
<evidence type="ECO:0000313" key="3">
    <source>
        <dbReference type="EMBL" id="CDJ36177.1"/>
    </source>
</evidence>
<dbReference type="AlphaFoldDB" id="U6KIS2"/>
<dbReference type="Proteomes" id="UP000030744">
    <property type="component" value="Unassembled WGS sequence"/>
</dbReference>
<dbReference type="RefSeq" id="XP_037878466.1">
    <property type="nucleotide sequence ID" value="XM_038022612.1"/>
</dbReference>
<keyword evidence="4" id="KW-1185">Reference proteome</keyword>
<gene>
    <name evidence="3" type="ORF">EMH_0067770</name>
</gene>
<organism evidence="3 4">
    <name type="scientific">Eimeria mitis</name>
    <dbReference type="NCBI Taxonomy" id="44415"/>
    <lineage>
        <taxon>Eukaryota</taxon>
        <taxon>Sar</taxon>
        <taxon>Alveolata</taxon>
        <taxon>Apicomplexa</taxon>
        <taxon>Conoidasida</taxon>
        <taxon>Coccidia</taxon>
        <taxon>Eucoccidiorida</taxon>
        <taxon>Eimeriorina</taxon>
        <taxon>Eimeriidae</taxon>
        <taxon>Eimeria</taxon>
    </lineage>
</organism>
<proteinExistence type="predicted"/>
<name>U6KIS2_9EIME</name>
<dbReference type="OrthoDB" id="348172at2759"/>
<keyword evidence="2" id="KW-0732">Signal</keyword>
<protein>
    <submittedName>
        <fullName evidence="3">Uncharacterized protein</fullName>
    </submittedName>
</protein>
<accession>U6KIS2</accession>
<reference evidence="3" key="2">
    <citation type="submission" date="2013-10" db="EMBL/GenBank/DDBJ databases">
        <authorList>
            <person name="Aslett M."/>
        </authorList>
    </citation>
    <scope>NUCLEOTIDE SEQUENCE [LARGE SCALE GENOMIC DNA]</scope>
    <source>
        <strain evidence="3">Houghton</strain>
    </source>
</reference>
<feature type="chain" id="PRO_5004671682" evidence="2">
    <location>
        <begin position="25"/>
        <end position="275"/>
    </location>
</feature>
<dbReference type="EMBL" id="HG735601">
    <property type="protein sequence ID" value="CDJ36177.1"/>
    <property type="molecule type" value="Genomic_DNA"/>
</dbReference>
<evidence type="ECO:0000256" key="2">
    <source>
        <dbReference type="SAM" id="SignalP"/>
    </source>
</evidence>
<keyword evidence="1" id="KW-0175">Coiled coil</keyword>
<evidence type="ECO:0000256" key="1">
    <source>
        <dbReference type="SAM" id="Coils"/>
    </source>
</evidence>
<feature type="coiled-coil region" evidence="1">
    <location>
        <begin position="166"/>
        <end position="226"/>
    </location>
</feature>
<sequence>MGGPISLLPFWAFLLLSFVTSTRGPYVGALADGTLGGPLGGPPGEAPVEIAYEAATTPEEDVSGPLHASQGHQWCRALDLHSDNGACSTISSSSGSNSVLPQSLDDGCFGLVLLLLLLAAVDQIEGMLRRVWGPLSSVVKRARCSSSSNDNSSSNRFAAAAETEEGKKLLGELVSLQQELQKQQMEQQQLSATAEFAAYARKQRKIDQLIASRDACIQQLQQLQDRQKPQQQPTKNYMLLQAATQLLLKPLAKRHGFGLAKCWGLAVTSSFRLPF</sequence>